<feature type="domain" description="HAMP" evidence="14">
    <location>
        <begin position="312"/>
        <end position="364"/>
    </location>
</feature>
<evidence type="ECO:0000256" key="11">
    <source>
        <dbReference type="ARBA" id="ARBA00023136"/>
    </source>
</evidence>
<dbReference type="GO" id="GO:0005886">
    <property type="term" value="C:plasma membrane"/>
    <property type="evidence" value="ECO:0007669"/>
    <property type="project" value="UniProtKB-SubCell"/>
</dbReference>
<dbReference type="InterPro" id="IPR036890">
    <property type="entry name" value="HATPase_C_sf"/>
</dbReference>
<dbReference type="Pfam" id="PF02518">
    <property type="entry name" value="HATPase_c"/>
    <property type="match status" value="1"/>
</dbReference>
<accession>A0A7X0SSI2</accession>
<evidence type="ECO:0000256" key="7">
    <source>
        <dbReference type="ARBA" id="ARBA00022741"/>
    </source>
</evidence>
<dbReference type="InterPro" id="IPR005467">
    <property type="entry name" value="His_kinase_dom"/>
</dbReference>
<evidence type="ECO:0000313" key="16">
    <source>
        <dbReference type="Proteomes" id="UP000564644"/>
    </source>
</evidence>
<keyword evidence="9" id="KW-0067">ATP-binding</keyword>
<evidence type="ECO:0000259" key="14">
    <source>
        <dbReference type="PROSITE" id="PS50885"/>
    </source>
</evidence>
<evidence type="ECO:0000256" key="12">
    <source>
        <dbReference type="SAM" id="Phobius"/>
    </source>
</evidence>
<reference evidence="15 16" key="1">
    <citation type="submission" date="2020-08" db="EMBL/GenBank/DDBJ databases">
        <title>Cohnella phylogeny.</title>
        <authorList>
            <person name="Dunlap C."/>
        </authorList>
    </citation>
    <scope>NUCLEOTIDE SEQUENCE [LARGE SCALE GENOMIC DNA]</scope>
    <source>
        <strain evidence="15 16">CBP 2801</strain>
    </source>
</reference>
<dbReference type="PANTHER" id="PTHR34220:SF7">
    <property type="entry name" value="SENSOR HISTIDINE KINASE YPDA"/>
    <property type="match status" value="1"/>
</dbReference>
<evidence type="ECO:0000256" key="3">
    <source>
        <dbReference type="ARBA" id="ARBA00012438"/>
    </source>
</evidence>
<dbReference type="CDD" id="cd06225">
    <property type="entry name" value="HAMP"/>
    <property type="match status" value="1"/>
</dbReference>
<dbReference type="Gene3D" id="6.10.340.10">
    <property type="match status" value="1"/>
</dbReference>
<evidence type="ECO:0000256" key="1">
    <source>
        <dbReference type="ARBA" id="ARBA00000085"/>
    </source>
</evidence>
<evidence type="ECO:0000256" key="5">
    <source>
        <dbReference type="ARBA" id="ARBA00022553"/>
    </source>
</evidence>
<dbReference type="PROSITE" id="PS50885">
    <property type="entry name" value="HAMP"/>
    <property type="match status" value="1"/>
</dbReference>
<keyword evidence="11 12" id="KW-0472">Membrane</keyword>
<dbReference type="EMBL" id="JACJVO010000032">
    <property type="protein sequence ID" value="MBB6734070.1"/>
    <property type="molecule type" value="Genomic_DNA"/>
</dbReference>
<feature type="transmembrane region" description="Helical" evidence="12">
    <location>
        <begin position="21"/>
        <end position="39"/>
    </location>
</feature>
<sequence length="596" mass="68410">MRRWRRFFADAKLRTKFLLSFTVIIVVTVLTISGVNYWVSVGAIKRNSAEFSQYLITQIGINLDKRTTDVEQMAFQTFRNSSLSEKLSEEPAKEADVYFRDTFINDFLNDLLFNEDYYLSVFIIDGSGKQYSIQRKAVLNYNRELMDRLDPDRIREKRGRALWFRGDNDTLYMARALYDIETNKYVGIIGIGLESGYIDSIVTGVHNLMDGDLLILNEDNRLFVPGEAVNGAAKDYLDRKLYLSDTGKSDFRFGGRRYLSSVLSTTYDKWKIVQIIDVGRLTRGTESIKYTSISTLLIALLFAFLMAAFISKNITESIRLLLKSMSNFSLGFHHHAIVPRSRDEVGMLTARFNSMAEKLNDLFHSVYREKMLKQKAEYRTLQFEYKALQAQMNPHFLYNTLESIYSMAKIKGEDEIGEMVYLLGRLLRESIGRKGDTVPLEEELSFIRDYLSIHQIMYGDRIRLVYELDDRLTDCRVPKFLLQPLVENAIVHGIEEKPGQAVIRVACREENGDLLLEVADNGVGMDAETVDRLLRPERYGNGDRKNKHTNVGIISVHKRIGILYGDSYGLSISSVPGEGTTIRVRLPAVRLDRDEE</sequence>
<dbReference type="EC" id="2.7.13.3" evidence="3"/>
<dbReference type="GO" id="GO:0000155">
    <property type="term" value="F:phosphorelay sensor kinase activity"/>
    <property type="evidence" value="ECO:0007669"/>
    <property type="project" value="InterPro"/>
</dbReference>
<dbReference type="InterPro" id="IPR004358">
    <property type="entry name" value="Sig_transdc_His_kin-like_C"/>
</dbReference>
<protein>
    <recommendedName>
        <fullName evidence="3">histidine kinase</fullName>
        <ecNumber evidence="3">2.7.13.3</ecNumber>
    </recommendedName>
</protein>
<dbReference type="Pfam" id="PF06580">
    <property type="entry name" value="His_kinase"/>
    <property type="match status" value="1"/>
</dbReference>
<dbReference type="InterPro" id="IPR010559">
    <property type="entry name" value="Sig_transdc_His_kin_internal"/>
</dbReference>
<evidence type="ECO:0000256" key="10">
    <source>
        <dbReference type="ARBA" id="ARBA00023012"/>
    </source>
</evidence>
<dbReference type="RefSeq" id="WP_185131726.1">
    <property type="nucleotide sequence ID" value="NZ_JACJVO010000032.1"/>
</dbReference>
<comment type="caution">
    <text evidence="15">The sequence shown here is derived from an EMBL/GenBank/DDBJ whole genome shotgun (WGS) entry which is preliminary data.</text>
</comment>
<proteinExistence type="predicted"/>
<evidence type="ECO:0000256" key="4">
    <source>
        <dbReference type="ARBA" id="ARBA00022475"/>
    </source>
</evidence>
<keyword evidence="12" id="KW-1133">Transmembrane helix</keyword>
<keyword evidence="6" id="KW-0808">Transferase</keyword>
<keyword evidence="12" id="KW-0812">Transmembrane</keyword>
<dbReference type="Gene3D" id="3.30.565.10">
    <property type="entry name" value="Histidine kinase-like ATPase, C-terminal domain"/>
    <property type="match status" value="1"/>
</dbReference>
<evidence type="ECO:0000259" key="13">
    <source>
        <dbReference type="PROSITE" id="PS50109"/>
    </source>
</evidence>
<dbReference type="AlphaFoldDB" id="A0A7X0SSI2"/>
<dbReference type="Pfam" id="PF00672">
    <property type="entry name" value="HAMP"/>
    <property type="match status" value="1"/>
</dbReference>
<organism evidence="15 16">
    <name type="scientific">Cohnella zeiphila</name>
    <dbReference type="NCBI Taxonomy" id="2761120"/>
    <lineage>
        <taxon>Bacteria</taxon>
        <taxon>Bacillati</taxon>
        <taxon>Bacillota</taxon>
        <taxon>Bacilli</taxon>
        <taxon>Bacillales</taxon>
        <taxon>Paenibacillaceae</taxon>
        <taxon>Cohnella</taxon>
    </lineage>
</organism>
<dbReference type="GO" id="GO:0005524">
    <property type="term" value="F:ATP binding"/>
    <property type="evidence" value="ECO:0007669"/>
    <property type="project" value="UniProtKB-KW"/>
</dbReference>
<keyword evidence="7" id="KW-0547">Nucleotide-binding</keyword>
<evidence type="ECO:0000256" key="9">
    <source>
        <dbReference type="ARBA" id="ARBA00022840"/>
    </source>
</evidence>
<feature type="domain" description="Histidine kinase" evidence="13">
    <location>
        <begin position="481"/>
        <end position="590"/>
    </location>
</feature>
<evidence type="ECO:0000256" key="8">
    <source>
        <dbReference type="ARBA" id="ARBA00022777"/>
    </source>
</evidence>
<keyword evidence="5" id="KW-0597">Phosphoprotein</keyword>
<evidence type="ECO:0000313" key="15">
    <source>
        <dbReference type="EMBL" id="MBB6734070.1"/>
    </source>
</evidence>
<comment type="subcellular location">
    <subcellularLocation>
        <location evidence="2">Cell membrane</location>
        <topology evidence="2">Multi-pass membrane protein</topology>
    </subcellularLocation>
</comment>
<keyword evidence="16" id="KW-1185">Reference proteome</keyword>
<dbReference type="PANTHER" id="PTHR34220">
    <property type="entry name" value="SENSOR HISTIDINE KINASE YPDA"/>
    <property type="match status" value="1"/>
</dbReference>
<dbReference type="PRINTS" id="PR00344">
    <property type="entry name" value="BCTRLSENSOR"/>
</dbReference>
<dbReference type="InterPro" id="IPR003660">
    <property type="entry name" value="HAMP_dom"/>
</dbReference>
<gene>
    <name evidence="15" type="ORF">H7C18_24415</name>
</gene>
<dbReference type="InterPro" id="IPR003594">
    <property type="entry name" value="HATPase_dom"/>
</dbReference>
<evidence type="ECO:0000256" key="6">
    <source>
        <dbReference type="ARBA" id="ARBA00022679"/>
    </source>
</evidence>
<keyword evidence="10" id="KW-0902">Two-component regulatory system</keyword>
<comment type="catalytic activity">
    <reaction evidence="1">
        <text>ATP + protein L-histidine = ADP + protein N-phospho-L-histidine.</text>
        <dbReference type="EC" id="2.7.13.3"/>
    </reaction>
</comment>
<keyword evidence="8 15" id="KW-0418">Kinase</keyword>
<dbReference type="InterPro" id="IPR050640">
    <property type="entry name" value="Bact_2-comp_sensor_kinase"/>
</dbReference>
<dbReference type="SMART" id="SM00304">
    <property type="entry name" value="HAMP"/>
    <property type="match status" value="1"/>
</dbReference>
<dbReference type="PROSITE" id="PS50109">
    <property type="entry name" value="HIS_KIN"/>
    <property type="match status" value="1"/>
</dbReference>
<dbReference type="Proteomes" id="UP000564644">
    <property type="component" value="Unassembled WGS sequence"/>
</dbReference>
<keyword evidence="4" id="KW-1003">Cell membrane</keyword>
<dbReference type="SMART" id="SM00387">
    <property type="entry name" value="HATPase_c"/>
    <property type="match status" value="1"/>
</dbReference>
<evidence type="ECO:0000256" key="2">
    <source>
        <dbReference type="ARBA" id="ARBA00004651"/>
    </source>
</evidence>
<dbReference type="SUPFAM" id="SSF55874">
    <property type="entry name" value="ATPase domain of HSP90 chaperone/DNA topoisomerase II/histidine kinase"/>
    <property type="match status" value="1"/>
</dbReference>
<name>A0A7X0SSI2_9BACL</name>